<dbReference type="Pfam" id="PF00383">
    <property type="entry name" value="dCMP_cyt_deam_1"/>
    <property type="match status" value="1"/>
</dbReference>
<organism evidence="14 15">
    <name type="scientific">Aphidius gifuensis</name>
    <name type="common">Parasitoid wasp</name>
    <dbReference type="NCBI Taxonomy" id="684658"/>
    <lineage>
        <taxon>Eukaryota</taxon>
        <taxon>Metazoa</taxon>
        <taxon>Ecdysozoa</taxon>
        <taxon>Arthropoda</taxon>
        <taxon>Hexapoda</taxon>
        <taxon>Insecta</taxon>
        <taxon>Pterygota</taxon>
        <taxon>Neoptera</taxon>
        <taxon>Endopterygota</taxon>
        <taxon>Hymenoptera</taxon>
        <taxon>Apocrita</taxon>
        <taxon>Ichneumonoidea</taxon>
        <taxon>Braconidae</taxon>
        <taxon>Aphidiinae</taxon>
        <taxon>Aphidius</taxon>
    </lineage>
</organism>
<keyword evidence="15" id="KW-1185">Reference proteome</keyword>
<comment type="catalytic activity">
    <reaction evidence="10">
        <text>dCMP + H2O + H(+) = dUMP + NH4(+)</text>
        <dbReference type="Rhea" id="RHEA:22924"/>
        <dbReference type="ChEBI" id="CHEBI:15377"/>
        <dbReference type="ChEBI" id="CHEBI:15378"/>
        <dbReference type="ChEBI" id="CHEBI:28938"/>
        <dbReference type="ChEBI" id="CHEBI:57566"/>
        <dbReference type="ChEBI" id="CHEBI:246422"/>
        <dbReference type="EC" id="3.5.4.12"/>
    </reaction>
</comment>
<dbReference type="GO" id="GO:0008270">
    <property type="term" value="F:zinc ion binding"/>
    <property type="evidence" value="ECO:0007669"/>
    <property type="project" value="InterPro"/>
</dbReference>
<evidence type="ECO:0000259" key="13">
    <source>
        <dbReference type="PROSITE" id="PS51747"/>
    </source>
</evidence>
<evidence type="ECO:0000256" key="9">
    <source>
        <dbReference type="ARBA" id="ARBA00041763"/>
    </source>
</evidence>
<proteinExistence type="inferred from homology"/>
<evidence type="ECO:0000256" key="2">
    <source>
        <dbReference type="ARBA" id="ARBA00006576"/>
    </source>
</evidence>
<dbReference type="GO" id="GO:0009165">
    <property type="term" value="P:nucleotide biosynthetic process"/>
    <property type="evidence" value="ECO:0007669"/>
    <property type="project" value="UniProtKB-KW"/>
</dbReference>
<evidence type="ECO:0000256" key="11">
    <source>
        <dbReference type="ARBA" id="ARBA00071625"/>
    </source>
</evidence>
<dbReference type="InterPro" id="IPR016192">
    <property type="entry name" value="APOBEC/CMP_deaminase_Zn-bd"/>
</dbReference>
<evidence type="ECO:0000256" key="7">
    <source>
        <dbReference type="ARBA" id="ARBA00037036"/>
    </source>
</evidence>
<evidence type="ECO:0000256" key="1">
    <source>
        <dbReference type="ARBA" id="ARBA00001947"/>
    </source>
</evidence>
<feature type="compositionally biased region" description="Polar residues" evidence="12">
    <location>
        <begin position="1"/>
        <end position="15"/>
    </location>
</feature>
<keyword evidence="3" id="KW-0479">Metal-binding</keyword>
<evidence type="ECO:0000256" key="12">
    <source>
        <dbReference type="SAM" id="MobiDB-lite"/>
    </source>
</evidence>
<feature type="domain" description="CMP/dCMP-type deaminase" evidence="13">
    <location>
        <begin position="31"/>
        <end position="155"/>
    </location>
</feature>
<protein>
    <recommendedName>
        <fullName evidence="11">Probable deoxycytidylate deaminase</fullName>
        <ecNumber evidence="8">3.5.4.12</ecNumber>
    </recommendedName>
    <alternativeName>
        <fullName evidence="9">dCMP deaminase</fullName>
    </alternativeName>
</protein>
<evidence type="ECO:0000256" key="6">
    <source>
        <dbReference type="ARBA" id="ARBA00022833"/>
    </source>
</evidence>
<dbReference type="FunFam" id="3.40.140.10:FF:000021">
    <property type="entry name" value="Deoxycytidylate deaminase"/>
    <property type="match status" value="1"/>
</dbReference>
<evidence type="ECO:0000313" key="14">
    <source>
        <dbReference type="EMBL" id="KAF7998401.1"/>
    </source>
</evidence>
<keyword evidence="5" id="KW-0378">Hydrolase</keyword>
<feature type="region of interest" description="Disordered" evidence="12">
    <location>
        <begin position="1"/>
        <end position="22"/>
    </location>
</feature>
<dbReference type="PROSITE" id="PS00903">
    <property type="entry name" value="CYT_DCMP_DEAMINASES_1"/>
    <property type="match status" value="1"/>
</dbReference>
<evidence type="ECO:0000256" key="4">
    <source>
        <dbReference type="ARBA" id="ARBA00022727"/>
    </source>
</evidence>
<dbReference type="InterPro" id="IPR002125">
    <property type="entry name" value="CMP_dCMP_dom"/>
</dbReference>
<dbReference type="GO" id="GO:0004132">
    <property type="term" value="F:dCMP deaminase activity"/>
    <property type="evidence" value="ECO:0007669"/>
    <property type="project" value="UniProtKB-EC"/>
</dbReference>
<dbReference type="PANTHER" id="PTHR11086:SF18">
    <property type="entry name" value="DEOXYCYTIDYLATE DEAMINASE"/>
    <property type="match status" value="1"/>
</dbReference>
<dbReference type="SUPFAM" id="SSF53927">
    <property type="entry name" value="Cytidine deaminase-like"/>
    <property type="match status" value="1"/>
</dbReference>
<evidence type="ECO:0000256" key="3">
    <source>
        <dbReference type="ARBA" id="ARBA00022723"/>
    </source>
</evidence>
<evidence type="ECO:0000256" key="5">
    <source>
        <dbReference type="ARBA" id="ARBA00022801"/>
    </source>
</evidence>
<dbReference type="Proteomes" id="UP000639338">
    <property type="component" value="Unassembled WGS sequence"/>
</dbReference>
<dbReference type="PROSITE" id="PS51747">
    <property type="entry name" value="CYT_DCMP_DEAMINASES_2"/>
    <property type="match status" value="1"/>
</dbReference>
<dbReference type="Gene3D" id="3.40.140.10">
    <property type="entry name" value="Cytidine Deaminase, domain 2"/>
    <property type="match status" value="1"/>
</dbReference>
<gene>
    <name evidence="14" type="ORF">HCN44_009799</name>
</gene>
<dbReference type="InterPro" id="IPR015517">
    <property type="entry name" value="dCMP_deaminase-rel"/>
</dbReference>
<reference evidence="14 15" key="1">
    <citation type="submission" date="2020-08" db="EMBL/GenBank/DDBJ databases">
        <title>Aphidius gifuensis genome sequencing and assembly.</title>
        <authorList>
            <person name="Du Z."/>
        </authorList>
    </citation>
    <scope>NUCLEOTIDE SEQUENCE [LARGE SCALE GENOMIC DNA]</scope>
    <source>
        <strain evidence="14">YNYX2018</strain>
        <tissue evidence="14">Adults</tissue>
    </source>
</reference>
<evidence type="ECO:0000313" key="15">
    <source>
        <dbReference type="Proteomes" id="UP000639338"/>
    </source>
</evidence>
<name>A0A834Y8H4_APHGI</name>
<dbReference type="AlphaFoldDB" id="A0A834Y8H4"/>
<dbReference type="OrthoDB" id="6710946at2759"/>
<dbReference type="InterPro" id="IPR035105">
    <property type="entry name" value="Deoxycytidylate_deaminase_dom"/>
</dbReference>
<dbReference type="GO" id="GO:0005737">
    <property type="term" value="C:cytoplasm"/>
    <property type="evidence" value="ECO:0007669"/>
    <property type="project" value="TreeGrafter"/>
</dbReference>
<dbReference type="InterPro" id="IPR016193">
    <property type="entry name" value="Cytidine_deaminase-like"/>
</dbReference>
<comment type="function">
    <text evidence="7">Supplies the nucleotide substrate for thymidylate synthetase.</text>
</comment>
<evidence type="ECO:0000256" key="10">
    <source>
        <dbReference type="ARBA" id="ARBA00052978"/>
    </source>
</evidence>
<keyword evidence="4" id="KW-0545">Nucleotide biosynthesis</keyword>
<dbReference type="CDD" id="cd01286">
    <property type="entry name" value="deoxycytidylate_deaminase"/>
    <property type="match status" value="1"/>
</dbReference>
<comment type="caution">
    <text evidence="14">The sequence shown here is derived from an EMBL/GenBank/DDBJ whole genome shotgun (WGS) entry which is preliminary data.</text>
</comment>
<comment type="cofactor">
    <cofactor evidence="1">
        <name>Zn(2+)</name>
        <dbReference type="ChEBI" id="CHEBI:29105"/>
    </cofactor>
</comment>
<feature type="region of interest" description="Disordered" evidence="12">
    <location>
        <begin position="189"/>
        <end position="215"/>
    </location>
</feature>
<dbReference type="EC" id="3.5.4.12" evidence="8"/>
<comment type="similarity">
    <text evidence="2">Belongs to the cytidine and deoxycytidylate deaminase family.</text>
</comment>
<dbReference type="PANTHER" id="PTHR11086">
    <property type="entry name" value="DEOXYCYTIDYLATE DEAMINASE-RELATED"/>
    <property type="match status" value="1"/>
</dbReference>
<sequence>MNSEKTFQQKYSESSPEMCRNPTQKRKNYLDWDEYFMALVFLSAQRSKDPCTQVGACIVDNEKRIVAVGYNGMPRGCDDDVFPWGKSGTKLENKHLYVCHAEVNAILNKNSHDVKNCTLYVGLFPCNECAKMIIQSGIKTVIYMSDKHAHKISTIAAKRMFEAANIEIRQYIPKKKEITINFDDINWNNQNQMPATPSKDDLCSNPSEQPRLRPS</sequence>
<accession>A0A834Y8H4</accession>
<dbReference type="EMBL" id="JACMRX010000001">
    <property type="protein sequence ID" value="KAF7998401.1"/>
    <property type="molecule type" value="Genomic_DNA"/>
</dbReference>
<evidence type="ECO:0000256" key="8">
    <source>
        <dbReference type="ARBA" id="ARBA00038938"/>
    </source>
</evidence>
<keyword evidence="6" id="KW-0862">Zinc</keyword>